<dbReference type="Proteomes" id="UP000535890">
    <property type="component" value="Unassembled WGS sequence"/>
</dbReference>
<feature type="domain" description="ABM" evidence="2">
    <location>
        <begin position="13"/>
        <end position="87"/>
    </location>
</feature>
<dbReference type="Pfam" id="PF03992">
    <property type="entry name" value="ABM"/>
    <property type="match status" value="1"/>
</dbReference>
<protein>
    <submittedName>
        <fullName evidence="3">Heme-degrading monooxygenase HmoA</fullName>
    </submittedName>
</protein>
<comment type="caution">
    <text evidence="3">The sequence shown here is derived from an EMBL/GenBank/DDBJ whole genome shotgun (WGS) entry which is preliminary data.</text>
</comment>
<proteinExistence type="predicted"/>
<reference evidence="3 4" key="1">
    <citation type="submission" date="2020-07" db="EMBL/GenBank/DDBJ databases">
        <title>Sequencing the genomes of 1000 actinobacteria strains.</title>
        <authorList>
            <person name="Klenk H.-P."/>
        </authorList>
    </citation>
    <scope>NUCLEOTIDE SEQUENCE [LARGE SCALE GENOMIC DNA]</scope>
    <source>
        <strain evidence="3 4">DSM 45772</strain>
    </source>
</reference>
<evidence type="ECO:0000313" key="4">
    <source>
        <dbReference type="Proteomes" id="UP000535890"/>
    </source>
</evidence>
<accession>A0A7Y9DRQ6</accession>
<dbReference type="InterPro" id="IPR011008">
    <property type="entry name" value="Dimeric_a/b-barrel"/>
</dbReference>
<organism evidence="3 4">
    <name type="scientific">Actinomycetospora corticicola</name>
    <dbReference type="NCBI Taxonomy" id="663602"/>
    <lineage>
        <taxon>Bacteria</taxon>
        <taxon>Bacillati</taxon>
        <taxon>Actinomycetota</taxon>
        <taxon>Actinomycetes</taxon>
        <taxon>Pseudonocardiales</taxon>
        <taxon>Pseudonocardiaceae</taxon>
        <taxon>Actinomycetospora</taxon>
    </lineage>
</organism>
<dbReference type="GO" id="GO:0004497">
    <property type="term" value="F:monooxygenase activity"/>
    <property type="evidence" value="ECO:0007669"/>
    <property type="project" value="UniProtKB-KW"/>
</dbReference>
<name>A0A7Y9DRQ6_9PSEU</name>
<dbReference type="InterPro" id="IPR007138">
    <property type="entry name" value="ABM_dom"/>
</dbReference>
<keyword evidence="4" id="KW-1185">Reference proteome</keyword>
<dbReference type="RefSeq" id="WP_179792172.1">
    <property type="nucleotide sequence ID" value="NZ_BAABHP010000012.1"/>
</dbReference>
<gene>
    <name evidence="3" type="ORF">BJ983_000302</name>
</gene>
<dbReference type="Gene3D" id="3.30.70.100">
    <property type="match status" value="1"/>
</dbReference>
<dbReference type="AlphaFoldDB" id="A0A7Y9DRQ6"/>
<sequence length="115" mass="12687">MDQNAGQDDGVTFINIFEIAREDVETFKVGWQQLAAIMAAAAGFRGAQLHEAVNDEARFQLVNIARWDSEQAWRDASTNPAMREAATRFGSDPSAPRPAQFPGLYRPTVAFTPES</sequence>
<keyword evidence="3" id="KW-0560">Oxidoreductase</keyword>
<dbReference type="EMBL" id="JACCBN010000001">
    <property type="protein sequence ID" value="NYD34200.1"/>
    <property type="molecule type" value="Genomic_DNA"/>
</dbReference>
<keyword evidence="3" id="KW-0503">Monooxygenase</keyword>
<dbReference type="SUPFAM" id="SSF54909">
    <property type="entry name" value="Dimeric alpha+beta barrel"/>
    <property type="match status" value="1"/>
</dbReference>
<evidence type="ECO:0000313" key="3">
    <source>
        <dbReference type="EMBL" id="NYD34200.1"/>
    </source>
</evidence>
<feature type="region of interest" description="Disordered" evidence="1">
    <location>
        <begin position="87"/>
        <end position="115"/>
    </location>
</feature>
<evidence type="ECO:0000259" key="2">
    <source>
        <dbReference type="Pfam" id="PF03992"/>
    </source>
</evidence>
<evidence type="ECO:0000256" key="1">
    <source>
        <dbReference type="SAM" id="MobiDB-lite"/>
    </source>
</evidence>